<gene>
    <name evidence="5" type="ORF">G6N77_16220</name>
</gene>
<dbReference type="SUPFAM" id="SSF46689">
    <property type="entry name" value="Homeodomain-like"/>
    <property type="match status" value="1"/>
</dbReference>
<evidence type="ECO:0000256" key="3">
    <source>
        <dbReference type="ARBA" id="ARBA00023163"/>
    </source>
</evidence>
<evidence type="ECO:0000259" key="4">
    <source>
        <dbReference type="Pfam" id="PF02909"/>
    </source>
</evidence>
<comment type="caution">
    <text evidence="5">The sequence shown here is derived from an EMBL/GenBank/DDBJ whole genome shotgun (WGS) entry which is preliminary data.</text>
</comment>
<protein>
    <submittedName>
        <fullName evidence="5">TetR/AcrR family transcriptional regulator</fullName>
    </submittedName>
</protein>
<dbReference type="Proteomes" id="UP000479226">
    <property type="component" value="Unassembled WGS sequence"/>
</dbReference>
<dbReference type="Gene3D" id="1.10.357.10">
    <property type="entry name" value="Tetracycline Repressor, domain 2"/>
    <property type="match status" value="1"/>
</dbReference>
<dbReference type="InterPro" id="IPR036271">
    <property type="entry name" value="Tet_transcr_reg_TetR-rel_C_sf"/>
</dbReference>
<dbReference type="InterPro" id="IPR004111">
    <property type="entry name" value="Repressor_TetR_C"/>
</dbReference>
<keyword evidence="2" id="KW-0805">Transcription regulation</keyword>
<dbReference type="Pfam" id="PF02909">
    <property type="entry name" value="TetR_C_1"/>
    <property type="match status" value="1"/>
</dbReference>
<keyword evidence="3" id="KW-0804">Transcription</keyword>
<dbReference type="SUPFAM" id="SSF48498">
    <property type="entry name" value="Tetracyclin repressor-like, C-terminal domain"/>
    <property type="match status" value="1"/>
</dbReference>
<dbReference type="PRINTS" id="PR00400">
    <property type="entry name" value="TETREPRESSOR"/>
</dbReference>
<proteinExistence type="predicted"/>
<evidence type="ECO:0000256" key="2">
    <source>
        <dbReference type="ARBA" id="ARBA00023015"/>
    </source>
</evidence>
<organism evidence="5 6">
    <name type="scientific">Arthrobacter silviterrae</name>
    <dbReference type="NCBI Taxonomy" id="2026658"/>
    <lineage>
        <taxon>Bacteria</taxon>
        <taxon>Bacillati</taxon>
        <taxon>Actinomycetota</taxon>
        <taxon>Actinomycetes</taxon>
        <taxon>Micrococcales</taxon>
        <taxon>Micrococcaceae</taxon>
        <taxon>Arthrobacter</taxon>
    </lineage>
</organism>
<dbReference type="InterPro" id="IPR003012">
    <property type="entry name" value="Tet_transcr_reg_TetR"/>
</dbReference>
<sequence length="203" mass="21584">MARPLTPKLSPELIARAALAMVDAKGEFTVPELAKRLKVSPSSLYNHVTGKGDIIELMRGAAVAQIDLAGVTAGDPHWSAAIRGIAVQYRNSYAVHPRLIPLLTAYSVRDATTIGMYNVLAEQFARAGFTPARTLEAITVLDNYVLGSALDVAAPEDVWDPGETAGPSLRAALDAGLGRAERADEAFLFGLDLIMAGFERLAP</sequence>
<keyword evidence="1" id="KW-0678">Repressor</keyword>
<dbReference type="EMBL" id="JAAKZI010000034">
    <property type="protein sequence ID" value="NGN84989.1"/>
    <property type="molecule type" value="Genomic_DNA"/>
</dbReference>
<dbReference type="RefSeq" id="WP_165183214.1">
    <property type="nucleotide sequence ID" value="NZ_JAAKZI010000034.1"/>
</dbReference>
<name>A0ABX0DDI8_9MICC</name>
<evidence type="ECO:0000313" key="5">
    <source>
        <dbReference type="EMBL" id="NGN84989.1"/>
    </source>
</evidence>
<accession>A0ABX0DDI8</accession>
<evidence type="ECO:0000313" key="6">
    <source>
        <dbReference type="Proteomes" id="UP000479226"/>
    </source>
</evidence>
<keyword evidence="6" id="KW-1185">Reference proteome</keyword>
<evidence type="ECO:0000256" key="1">
    <source>
        <dbReference type="ARBA" id="ARBA00022491"/>
    </source>
</evidence>
<dbReference type="InterPro" id="IPR009057">
    <property type="entry name" value="Homeodomain-like_sf"/>
</dbReference>
<reference evidence="5 6" key="1">
    <citation type="submission" date="2020-02" db="EMBL/GenBank/DDBJ databases">
        <title>Genome sequence of the type strain DSM 27180 of Arthrobacter silviterrae.</title>
        <authorList>
            <person name="Gao J."/>
            <person name="Sun J."/>
        </authorList>
    </citation>
    <scope>NUCLEOTIDE SEQUENCE [LARGE SCALE GENOMIC DNA]</scope>
    <source>
        <strain evidence="5 6">DSM 27180</strain>
    </source>
</reference>
<feature type="domain" description="Tetracycline repressor TetR C-terminal" evidence="4">
    <location>
        <begin position="75"/>
        <end position="200"/>
    </location>
</feature>